<dbReference type="AlphaFoldDB" id="A0A5E4FLW7"/>
<gene>
    <name evidence="2" type="ORF">ALMOND_2B029450</name>
    <name evidence="1" type="ORF">L3X38_043763</name>
</gene>
<dbReference type="EMBL" id="JAJFAZ020000008">
    <property type="protein sequence ID" value="KAI5314587.1"/>
    <property type="molecule type" value="Genomic_DNA"/>
</dbReference>
<dbReference type="Proteomes" id="UP000327085">
    <property type="component" value="Chromosome 8"/>
</dbReference>
<evidence type="ECO:0000313" key="3">
    <source>
        <dbReference type="Proteomes" id="UP000327085"/>
    </source>
</evidence>
<evidence type="ECO:0000313" key="1">
    <source>
        <dbReference type="EMBL" id="KAI5314587.1"/>
    </source>
</evidence>
<dbReference type="Proteomes" id="UP001054821">
    <property type="component" value="Chromosome 8"/>
</dbReference>
<accession>A0A5E4FLW7</accession>
<keyword evidence="4" id="KW-1185">Reference proteome</keyword>
<evidence type="ECO:0000313" key="2">
    <source>
        <dbReference type="EMBL" id="VVA26698.1"/>
    </source>
</evidence>
<sequence>MSVLVSIGKLPGNDGLGRIMMPDAHDFSLYDSLYFLIGVQLPGLSPDSFHQKHQVMALSSCDSSLKRMVMVIWLAGKFSSSSTHLINPYWGEKNFRAMEMSL</sequence>
<protein>
    <submittedName>
        <fullName evidence="2">Uncharacterized protein</fullName>
    </submittedName>
</protein>
<reference evidence="3" key="2">
    <citation type="journal article" date="2020" name="Plant J.">
        <title>Transposons played a major role in the diversification between the closely related almond and peach genomes: results from the almond genome sequence.</title>
        <authorList>
            <person name="Alioto T."/>
            <person name="Alexiou K.G."/>
            <person name="Bardil A."/>
            <person name="Barteri F."/>
            <person name="Castanera R."/>
            <person name="Cruz F."/>
            <person name="Dhingra A."/>
            <person name="Duval H."/>
            <person name="Fernandez I Marti A."/>
            <person name="Frias L."/>
            <person name="Galan B."/>
            <person name="Garcia J.L."/>
            <person name="Howad W."/>
            <person name="Gomez-Garrido J."/>
            <person name="Gut M."/>
            <person name="Julca I."/>
            <person name="Morata J."/>
            <person name="Puigdomenech P."/>
            <person name="Ribeca P."/>
            <person name="Rubio Cabetas M.J."/>
            <person name="Vlasova A."/>
            <person name="Wirthensohn M."/>
            <person name="Garcia-Mas J."/>
            <person name="Gabaldon T."/>
            <person name="Casacuberta J.M."/>
            <person name="Arus P."/>
        </authorList>
    </citation>
    <scope>NUCLEOTIDE SEQUENCE [LARGE SCALE GENOMIC DNA]</scope>
    <source>
        <strain evidence="3">cv. Texas</strain>
    </source>
</reference>
<evidence type="ECO:0000313" key="4">
    <source>
        <dbReference type="Proteomes" id="UP001054821"/>
    </source>
</evidence>
<proteinExistence type="predicted"/>
<dbReference type="Gramene" id="VVA26698">
    <property type="protein sequence ID" value="VVA26698"/>
    <property type="gene ID" value="Prudul26B029450"/>
</dbReference>
<dbReference type="InParanoid" id="A0A5E4FLW7"/>
<organism evidence="2 3">
    <name type="scientific">Prunus dulcis</name>
    <name type="common">Almond</name>
    <name type="synonym">Amygdalus dulcis</name>
    <dbReference type="NCBI Taxonomy" id="3755"/>
    <lineage>
        <taxon>Eukaryota</taxon>
        <taxon>Viridiplantae</taxon>
        <taxon>Streptophyta</taxon>
        <taxon>Embryophyta</taxon>
        <taxon>Tracheophyta</taxon>
        <taxon>Spermatophyta</taxon>
        <taxon>Magnoliopsida</taxon>
        <taxon>eudicotyledons</taxon>
        <taxon>Gunneridae</taxon>
        <taxon>Pentapetalae</taxon>
        <taxon>rosids</taxon>
        <taxon>fabids</taxon>
        <taxon>Rosales</taxon>
        <taxon>Rosaceae</taxon>
        <taxon>Amygdaloideae</taxon>
        <taxon>Amygdaleae</taxon>
        <taxon>Prunus</taxon>
    </lineage>
</organism>
<dbReference type="EMBL" id="CABIKO010000110">
    <property type="protein sequence ID" value="VVA26698.1"/>
    <property type="molecule type" value="Genomic_DNA"/>
</dbReference>
<reference evidence="2" key="1">
    <citation type="submission" date="2019-07" db="EMBL/GenBank/DDBJ databases">
        <authorList>
            <person name="Alioto T."/>
            <person name="Alioto T."/>
            <person name="Gomez Garrido J."/>
        </authorList>
    </citation>
    <scope>NUCLEOTIDE SEQUENCE</scope>
</reference>
<name>A0A5E4FLW7_PRUDU</name>
<reference evidence="1 4" key="3">
    <citation type="journal article" date="2022" name="G3 (Bethesda)">
        <title>Whole-genome sequence and methylome profiling of the almond [Prunus dulcis (Mill.) D.A. Webb] cultivar 'Nonpareil'.</title>
        <authorList>
            <person name="D'Amico-Willman K.M."/>
            <person name="Ouma W.Z."/>
            <person name="Meulia T."/>
            <person name="Sideli G.M."/>
            <person name="Gradziel T.M."/>
            <person name="Fresnedo-Ramirez J."/>
        </authorList>
    </citation>
    <scope>NUCLEOTIDE SEQUENCE [LARGE SCALE GENOMIC DNA]</scope>
    <source>
        <strain evidence="1">Clone GOH B32 T37-40</strain>
    </source>
</reference>